<dbReference type="PANTHER" id="PTHR43788:SF8">
    <property type="entry name" value="DNA-BINDING PROTEIN SMUBP-2"/>
    <property type="match status" value="1"/>
</dbReference>
<dbReference type="InterPro" id="IPR041677">
    <property type="entry name" value="DNA2/NAM7_AAA_11"/>
</dbReference>
<proteinExistence type="inferred from homology"/>
<accession>A0A1M7Q916</accession>
<keyword evidence="3" id="KW-0378">Hydrolase</keyword>
<keyword evidence="2" id="KW-0547">Nucleotide-binding</keyword>
<dbReference type="GO" id="GO:0043139">
    <property type="term" value="F:5'-3' DNA helicase activity"/>
    <property type="evidence" value="ECO:0007669"/>
    <property type="project" value="TreeGrafter"/>
</dbReference>
<dbReference type="InterPro" id="IPR027417">
    <property type="entry name" value="P-loop_NTPase"/>
</dbReference>
<evidence type="ECO:0000259" key="6">
    <source>
        <dbReference type="Pfam" id="PF13086"/>
    </source>
</evidence>
<dbReference type="GO" id="GO:0016787">
    <property type="term" value="F:hydrolase activity"/>
    <property type="evidence" value="ECO:0007669"/>
    <property type="project" value="UniProtKB-KW"/>
</dbReference>
<dbReference type="PANTHER" id="PTHR43788">
    <property type="entry name" value="DNA2/NAM7 HELICASE FAMILY MEMBER"/>
    <property type="match status" value="1"/>
</dbReference>
<dbReference type="Gene3D" id="3.40.50.300">
    <property type="entry name" value="P-loop containing nucleotide triphosphate hydrolases"/>
    <property type="match status" value="2"/>
</dbReference>
<keyword evidence="5" id="KW-0067">ATP-binding</keyword>
<feature type="domain" description="DNA2/NAM7 helicase helicase" evidence="6">
    <location>
        <begin position="183"/>
        <end position="404"/>
    </location>
</feature>
<dbReference type="Proteomes" id="UP000184513">
    <property type="component" value="Unassembled WGS sequence"/>
</dbReference>
<dbReference type="GO" id="GO:0005694">
    <property type="term" value="C:chromosome"/>
    <property type="evidence" value="ECO:0007669"/>
    <property type="project" value="UniProtKB-ARBA"/>
</dbReference>
<keyword evidence="4 8" id="KW-0347">Helicase</keyword>
<dbReference type="AlphaFoldDB" id="A0A1M7Q916"/>
<dbReference type="InterPro" id="IPR047187">
    <property type="entry name" value="SF1_C_Upf1"/>
</dbReference>
<dbReference type="CDD" id="cd18808">
    <property type="entry name" value="SF1_C_Upf1"/>
    <property type="match status" value="1"/>
</dbReference>
<protein>
    <submittedName>
        <fullName evidence="8">DNA helicase, putative</fullName>
    </submittedName>
</protein>
<dbReference type="OrthoDB" id="9757917at2"/>
<dbReference type="STRING" id="388280.SAMN04488057_11562"/>
<reference evidence="8 9" key="1">
    <citation type="submission" date="2016-11" db="EMBL/GenBank/DDBJ databases">
        <authorList>
            <person name="Jaros S."/>
            <person name="Januszkiewicz K."/>
            <person name="Wedrychowicz H."/>
        </authorList>
    </citation>
    <scope>NUCLEOTIDE SEQUENCE [LARGE SCALE GENOMIC DNA]</scope>
    <source>
        <strain evidence="8 9">CGMCC 1.6102</strain>
    </source>
</reference>
<dbReference type="SUPFAM" id="SSF52540">
    <property type="entry name" value="P-loop containing nucleoside triphosphate hydrolases"/>
    <property type="match status" value="1"/>
</dbReference>
<evidence type="ECO:0000256" key="5">
    <source>
        <dbReference type="ARBA" id="ARBA00022840"/>
    </source>
</evidence>
<evidence type="ECO:0000259" key="7">
    <source>
        <dbReference type="Pfam" id="PF13087"/>
    </source>
</evidence>
<dbReference type="InterPro" id="IPR041679">
    <property type="entry name" value="DNA2/NAM7-like_C"/>
</dbReference>
<evidence type="ECO:0000256" key="4">
    <source>
        <dbReference type="ARBA" id="ARBA00022806"/>
    </source>
</evidence>
<dbReference type="Gene3D" id="2.40.30.270">
    <property type="match status" value="1"/>
</dbReference>
<dbReference type="FunFam" id="3.40.50.300:FF:000326">
    <property type="entry name" value="P-loop containing nucleoside triphosphate hydrolase"/>
    <property type="match status" value="1"/>
</dbReference>
<evidence type="ECO:0000313" key="9">
    <source>
        <dbReference type="Proteomes" id="UP000184513"/>
    </source>
</evidence>
<feature type="domain" description="DNA2/NAM7 helicase-like C-terminal" evidence="7">
    <location>
        <begin position="410"/>
        <end position="611"/>
    </location>
</feature>
<gene>
    <name evidence="8" type="ORF">SAMN04488057_11562</name>
</gene>
<keyword evidence="9" id="KW-1185">Reference proteome</keyword>
<dbReference type="EMBL" id="FRCY01000015">
    <property type="protein sequence ID" value="SHN27025.1"/>
    <property type="molecule type" value="Genomic_DNA"/>
</dbReference>
<dbReference type="InterPro" id="IPR050534">
    <property type="entry name" value="Coronavir_polyprotein_1ab"/>
</dbReference>
<evidence type="ECO:0000313" key="8">
    <source>
        <dbReference type="EMBL" id="SHN27025.1"/>
    </source>
</evidence>
<name>A0A1M7Q916_9BACT</name>
<dbReference type="Pfam" id="PF13087">
    <property type="entry name" value="AAA_12"/>
    <property type="match status" value="1"/>
</dbReference>
<evidence type="ECO:0000256" key="2">
    <source>
        <dbReference type="ARBA" id="ARBA00022741"/>
    </source>
</evidence>
<sequence>MANIEEEIAYTSRLLQQEWEEDRRQFRSLTYSKSINEKVSAGMCWYPVNLVKVKWAFTEQLIVEINVHQAPDSHKFQSGKSICLFSNSNDNKLRASFVNGVVNHVHKNQMTVSLHTGQVPDWIYSGKLGLDLMFDESSYKTMAQALEKVLQADKNRLERLRNVFLGKTAAIINEEQQFPASGLNASQQEALEMIHRAEDLAIVHGPPGTGKTTTLVRSIEIALQTQVQVLVCAPSNAAVDVLVEKLAAAGLQVLRLGHPARVDDGIFQQTLDAKILAHPAYRDYKKLKKSGEEARKKARKFKRNFGPVEREQRKMDLNEANRCFGEARQLHDYMVQTILESSQVIACTLVGAASALLQGRVFPVVYIDEAAQALEPASWIPVLQAEKVVMAGDHCQLPPTIKSREAAKGLQVTLFEKAIRNNPASAHMLTLQYRMPEAIMGFSNHAFYHGKLLAAPNTRTHYLNPAESVMEYVDTAGSGFMEYQEKETGSICNKEEAALALRLLQDLLKRTGRVVERGKPWEIGLIAPYRAQVNLLRELLQEDDAWVYLRQMKDHITISTVDGFQGQEKDIMLISMTRSNPNGEIGFLKDTRRMNVALTRARKKLIVIGDSATIGHHPFYQSFLDHMEEQDLYHSVYEYLYTGG</sequence>
<organism evidence="8 9">
    <name type="scientific">Cyclobacterium lianum</name>
    <dbReference type="NCBI Taxonomy" id="388280"/>
    <lineage>
        <taxon>Bacteria</taxon>
        <taxon>Pseudomonadati</taxon>
        <taxon>Bacteroidota</taxon>
        <taxon>Cytophagia</taxon>
        <taxon>Cytophagales</taxon>
        <taxon>Cyclobacteriaceae</taxon>
        <taxon>Cyclobacterium</taxon>
    </lineage>
</organism>
<dbReference type="Pfam" id="PF13086">
    <property type="entry name" value="AAA_11"/>
    <property type="match status" value="1"/>
</dbReference>
<evidence type="ECO:0000256" key="3">
    <source>
        <dbReference type="ARBA" id="ARBA00022801"/>
    </source>
</evidence>
<evidence type="ECO:0000256" key="1">
    <source>
        <dbReference type="ARBA" id="ARBA00007913"/>
    </source>
</evidence>
<dbReference type="GO" id="GO:0005524">
    <property type="term" value="F:ATP binding"/>
    <property type="evidence" value="ECO:0007669"/>
    <property type="project" value="UniProtKB-KW"/>
</dbReference>
<comment type="similarity">
    <text evidence="1">Belongs to the DNA2/NAM7 helicase family.</text>
</comment>